<feature type="compositionally biased region" description="Low complexity" evidence="2">
    <location>
        <begin position="53"/>
        <end position="84"/>
    </location>
</feature>
<dbReference type="GO" id="GO:0003723">
    <property type="term" value="F:RNA binding"/>
    <property type="evidence" value="ECO:0007669"/>
    <property type="project" value="InterPro"/>
</dbReference>
<keyword evidence="5" id="KW-0378">Hydrolase</keyword>
<accession>A0A0B2QPJ5</accession>
<evidence type="ECO:0000256" key="2">
    <source>
        <dbReference type="SAM" id="MobiDB-lite"/>
    </source>
</evidence>
<reference evidence="5" key="1">
    <citation type="submission" date="2014-07" db="EMBL/GenBank/DDBJ databases">
        <title>Identification of a novel salt tolerance gene in wild soybean by whole-genome sequencing.</title>
        <authorList>
            <person name="Lam H.-M."/>
            <person name="Qi X."/>
            <person name="Li M.-W."/>
            <person name="Liu X."/>
            <person name="Xie M."/>
            <person name="Ni M."/>
            <person name="Xu X."/>
        </authorList>
    </citation>
    <scope>NUCLEOTIDE SEQUENCE [LARGE SCALE GENOMIC DNA]</scope>
    <source>
        <tissue evidence="5">Root</tissue>
    </source>
</reference>
<protein>
    <submittedName>
        <fullName evidence="5">Putative glutamate carboxypeptidase 2</fullName>
    </submittedName>
</protein>
<feature type="domain" description="CID" evidence="4">
    <location>
        <begin position="259"/>
        <end position="400"/>
    </location>
</feature>
<name>A0A0B2QPJ5_GLYSO</name>
<dbReference type="InterPro" id="IPR056922">
    <property type="entry name" value="SWAP1_C"/>
</dbReference>
<dbReference type="Pfam" id="PF04818">
    <property type="entry name" value="CID"/>
    <property type="match status" value="1"/>
</dbReference>
<dbReference type="GO" id="GO:0006874">
    <property type="term" value="P:intracellular calcium ion homeostasis"/>
    <property type="evidence" value="ECO:0007669"/>
    <property type="project" value="TreeGrafter"/>
</dbReference>
<dbReference type="PANTHER" id="PTHR12323:SF0">
    <property type="entry name" value="CALCIUM HOMEOSTASIS ENDOPLASMIC RETICULUM PROTEIN"/>
    <property type="match status" value="1"/>
</dbReference>
<dbReference type="InterPro" id="IPR008942">
    <property type="entry name" value="ENTH_VHS"/>
</dbReference>
<keyword evidence="5" id="KW-0121">Carboxypeptidase</keyword>
<proteinExistence type="predicted"/>
<feature type="region of interest" description="Disordered" evidence="2">
    <location>
        <begin position="573"/>
        <end position="643"/>
    </location>
</feature>
<feature type="region of interest" description="Disordered" evidence="2">
    <location>
        <begin position="1"/>
        <end position="84"/>
    </location>
</feature>
<evidence type="ECO:0000259" key="3">
    <source>
        <dbReference type="PROSITE" id="PS50128"/>
    </source>
</evidence>
<dbReference type="GO" id="GO:0006397">
    <property type="term" value="P:mRNA processing"/>
    <property type="evidence" value="ECO:0007669"/>
    <property type="project" value="UniProtKB-KW"/>
</dbReference>
<feature type="compositionally biased region" description="Low complexity" evidence="2">
    <location>
        <begin position="11"/>
        <end position="40"/>
    </location>
</feature>
<dbReference type="InterPro" id="IPR035967">
    <property type="entry name" value="SWAP/Surp_sf"/>
</dbReference>
<dbReference type="GO" id="GO:0005634">
    <property type="term" value="C:nucleus"/>
    <property type="evidence" value="ECO:0007669"/>
    <property type="project" value="UniProtKB-ARBA"/>
</dbReference>
<dbReference type="InterPro" id="IPR000061">
    <property type="entry name" value="Surp"/>
</dbReference>
<dbReference type="Gene3D" id="1.25.40.90">
    <property type="match status" value="1"/>
</dbReference>
<feature type="region of interest" description="Disordered" evidence="2">
    <location>
        <begin position="487"/>
        <end position="512"/>
    </location>
</feature>
<feature type="region of interest" description="Disordered" evidence="2">
    <location>
        <begin position="226"/>
        <end position="253"/>
    </location>
</feature>
<dbReference type="PROSITE" id="PS51391">
    <property type="entry name" value="CID"/>
    <property type="match status" value="1"/>
</dbReference>
<dbReference type="EMBL" id="KN656353">
    <property type="protein sequence ID" value="KHN23446.1"/>
    <property type="molecule type" value="Genomic_DNA"/>
</dbReference>
<keyword evidence="5" id="KW-0645">Protease</keyword>
<gene>
    <name evidence="5" type="ORF">glysoja_037864</name>
</gene>
<dbReference type="Pfam" id="PF25123">
    <property type="entry name" value="SWAP1_C"/>
    <property type="match status" value="1"/>
</dbReference>
<dbReference type="SMART" id="SM00648">
    <property type="entry name" value="SWAP"/>
    <property type="match status" value="1"/>
</dbReference>
<dbReference type="PROSITE" id="PS50128">
    <property type="entry name" value="SURP"/>
    <property type="match status" value="1"/>
</dbReference>
<dbReference type="InterPro" id="IPR006569">
    <property type="entry name" value="CID_dom"/>
</dbReference>
<dbReference type="GO" id="GO:0048471">
    <property type="term" value="C:perinuclear region of cytoplasm"/>
    <property type="evidence" value="ECO:0007669"/>
    <property type="project" value="TreeGrafter"/>
</dbReference>
<sequence length="813" mass="88013">MERQGHDYATASAMAYAQQQRQAANMQQQQQFGFHPQHQQFPSSMHGSPFIPPAAATATATATSTITPSCPSPASSSSSAAAPAYPSHYPPPLVPSPFYDSAPAPPPVAPPSDPELHKRIDKLVEYAVKNGPDFEAMICEKQRDNPSYSFLFGGEGHGYYRYKLWLSTRPPGGPFNPSFPSSSMPMMHPPNPMMNLSPVNVSPMNPAGIGSSPSMLGPPPFQQFYDQQHHHQHPQSFGLPGRPEYDPSSKSFKGISGPLPSDVAMELSNVLNNLNGTKESIKGAKLWFMQRSPFAPALAEALRDRVFALDEVERQLHIIYLANDILFDSLNRRTSNSDLDNEALAFKPVLGSMLARIYHNPQSNEEYRKRMQQMVEFWSSKKVYDQETISLLKGEMIGGPQSTPFPGVSKDLSSASAESGSGILQTPNYVAQQWQTDRLGAGLSSLDQDRPDKLAASAQSLSIPLVAQQFLPSSASPGAFPGSMAIPSSVQPANQAPGAHLLPLPSSDTPEQLPPYPLFPPGLIPGMVRKMQIGSGVPYSPLSPLDIPTIIPPSTVPPSEILQRVSKFFKEIGEVNPSEGPMNSDSRDEDDEYDREYEREPPIRKGGACIPPPPTLQVDPETGTYADGSVERKPGSSGSGRLGLGATANPNEIQRLSGVDSDFAPFVQHAGISPSITLRSTPITGWHSIEIHSSTAMLLLYKNTLSNLIDQKISLHPLTLSIEESASAAKEADDELKRALNDRLIAEKGFLDADGLQASLVFGPSSNHGRLISSQGFLILSLGRRLSSIQYEIWRVAKAIRRAAGAALSGEFT</sequence>
<keyword evidence="1" id="KW-0507">mRNA processing</keyword>
<evidence type="ECO:0000256" key="1">
    <source>
        <dbReference type="ARBA" id="ARBA00022664"/>
    </source>
</evidence>
<evidence type="ECO:0000259" key="4">
    <source>
        <dbReference type="PROSITE" id="PS51391"/>
    </source>
</evidence>
<dbReference type="PANTHER" id="PTHR12323">
    <property type="entry name" value="SR-RELATED CTD ASSOCIATED FACTOR 6"/>
    <property type="match status" value="1"/>
</dbReference>
<dbReference type="Gene3D" id="1.10.10.790">
    <property type="entry name" value="Surp module"/>
    <property type="match status" value="1"/>
</dbReference>
<dbReference type="Proteomes" id="UP000053555">
    <property type="component" value="Unassembled WGS sequence"/>
</dbReference>
<dbReference type="SUPFAM" id="SSF109905">
    <property type="entry name" value="Surp module (SWAP domain)"/>
    <property type="match status" value="1"/>
</dbReference>
<feature type="domain" description="SURP motif" evidence="3">
    <location>
        <begin position="119"/>
        <end position="163"/>
    </location>
</feature>
<dbReference type="GO" id="GO:0004180">
    <property type="term" value="F:carboxypeptidase activity"/>
    <property type="evidence" value="ECO:0007669"/>
    <property type="project" value="UniProtKB-KW"/>
</dbReference>
<dbReference type="AlphaFoldDB" id="A0A0B2QPJ5"/>
<dbReference type="Pfam" id="PF01805">
    <property type="entry name" value="Surp"/>
    <property type="match status" value="1"/>
</dbReference>
<dbReference type="SMART" id="SM00582">
    <property type="entry name" value="RPR"/>
    <property type="match status" value="1"/>
</dbReference>
<organism evidence="5">
    <name type="scientific">Glycine soja</name>
    <name type="common">Wild soybean</name>
    <dbReference type="NCBI Taxonomy" id="3848"/>
    <lineage>
        <taxon>Eukaryota</taxon>
        <taxon>Viridiplantae</taxon>
        <taxon>Streptophyta</taxon>
        <taxon>Embryophyta</taxon>
        <taxon>Tracheophyta</taxon>
        <taxon>Spermatophyta</taxon>
        <taxon>Magnoliopsida</taxon>
        <taxon>eudicotyledons</taxon>
        <taxon>Gunneridae</taxon>
        <taxon>Pentapetalae</taxon>
        <taxon>rosids</taxon>
        <taxon>fabids</taxon>
        <taxon>Fabales</taxon>
        <taxon>Fabaceae</taxon>
        <taxon>Papilionoideae</taxon>
        <taxon>50 kb inversion clade</taxon>
        <taxon>NPAAA clade</taxon>
        <taxon>indigoferoid/millettioid clade</taxon>
        <taxon>Phaseoleae</taxon>
        <taxon>Glycine</taxon>
        <taxon>Glycine subgen. Soja</taxon>
    </lineage>
</organism>
<evidence type="ECO:0000313" key="5">
    <source>
        <dbReference type="EMBL" id="KHN23446.1"/>
    </source>
</evidence>